<gene>
    <name evidence="4" type="ORF">F1649_05310</name>
</gene>
<accession>A0A5M9HI32</accession>
<sequence length="341" mass="39277">MTGSPDINESTLIRYFSNELTEEERKEVEDWIALSDENRKAAREVYYIIAAGDAFSVMNTVDTRGALRKVRERMHIRERKTTPVALFYFQRAAAILFIPLIGALLYLLFFKMEKYGQQFVEVRTNPGMVTKITLPDSSKVWLNSDSYIRYPMSFEEGQRKVEISGEAFFDVEKDAEREFVVATSEGVDIRVLGTQFNIEAYKGMENISATLLTGKINLVYTNNENKKAGVLLNPNQKVVFNKSQATVKMYTVDVSPDIAWRDGKIVFHNTALSDALKMLEKRFNVKFRILNPGLKENYFTGTFVNQQLENILKHFELSSNIRYRYIKPKPAETTNTIIEIY</sequence>
<dbReference type="AlphaFoldDB" id="A0A5M9HI32"/>
<organism evidence="4 5">
    <name type="scientific">Arcticibacter tournemirensis</name>
    <dbReference type="NCBI Taxonomy" id="699437"/>
    <lineage>
        <taxon>Bacteria</taxon>
        <taxon>Pseudomonadati</taxon>
        <taxon>Bacteroidota</taxon>
        <taxon>Sphingobacteriia</taxon>
        <taxon>Sphingobacteriales</taxon>
        <taxon>Sphingobacteriaceae</taxon>
        <taxon>Arcticibacter</taxon>
    </lineage>
</organism>
<dbReference type="Pfam" id="PF16344">
    <property type="entry name" value="FecR_C"/>
    <property type="match status" value="1"/>
</dbReference>
<dbReference type="InterPro" id="IPR012373">
    <property type="entry name" value="Ferrdict_sens_TM"/>
</dbReference>
<dbReference type="Pfam" id="PF04773">
    <property type="entry name" value="FecR"/>
    <property type="match status" value="1"/>
</dbReference>
<dbReference type="FunFam" id="2.60.120.1440:FF:000001">
    <property type="entry name" value="Putative anti-sigma factor"/>
    <property type="match status" value="1"/>
</dbReference>
<dbReference type="GO" id="GO:0016989">
    <property type="term" value="F:sigma factor antagonist activity"/>
    <property type="evidence" value="ECO:0007669"/>
    <property type="project" value="TreeGrafter"/>
</dbReference>
<name>A0A5M9HI32_9SPHI</name>
<dbReference type="Gene3D" id="2.60.120.1440">
    <property type="match status" value="1"/>
</dbReference>
<dbReference type="OrthoDB" id="710640at2"/>
<dbReference type="PIRSF" id="PIRSF018266">
    <property type="entry name" value="FecR"/>
    <property type="match status" value="1"/>
</dbReference>
<dbReference type="RefSeq" id="WP_141814846.1">
    <property type="nucleotide sequence ID" value="NZ_VFPL01000001.1"/>
</dbReference>
<evidence type="ECO:0000259" key="2">
    <source>
        <dbReference type="Pfam" id="PF04773"/>
    </source>
</evidence>
<protein>
    <submittedName>
        <fullName evidence="4">DUF4974 domain-containing protein</fullName>
    </submittedName>
</protein>
<reference evidence="4 5" key="1">
    <citation type="submission" date="2019-09" db="EMBL/GenBank/DDBJ databases">
        <title>Pararcticibacter amylolyticus gen. nov., sp. nov., isolated from a rottenly hemp rope, and reclassification of Pedobacter tournemirensis as Pararcticibacter tournemirensis comb. nov.</title>
        <authorList>
            <person name="Cai Y."/>
        </authorList>
    </citation>
    <scope>NUCLEOTIDE SEQUENCE [LARGE SCALE GENOMIC DNA]</scope>
    <source>
        <strain evidence="4 5">TF5-37.2-LB10</strain>
    </source>
</reference>
<keyword evidence="1" id="KW-1133">Transmembrane helix</keyword>
<feature type="transmembrane region" description="Helical" evidence="1">
    <location>
        <begin position="88"/>
        <end position="109"/>
    </location>
</feature>
<feature type="domain" description="FecR protein" evidence="2">
    <location>
        <begin position="121"/>
        <end position="216"/>
    </location>
</feature>
<keyword evidence="5" id="KW-1185">Reference proteome</keyword>
<dbReference type="InterPro" id="IPR032508">
    <property type="entry name" value="FecR_C"/>
</dbReference>
<evidence type="ECO:0000259" key="3">
    <source>
        <dbReference type="Pfam" id="PF16344"/>
    </source>
</evidence>
<evidence type="ECO:0000313" key="4">
    <source>
        <dbReference type="EMBL" id="KAA8485054.1"/>
    </source>
</evidence>
<evidence type="ECO:0000256" key="1">
    <source>
        <dbReference type="SAM" id="Phobius"/>
    </source>
</evidence>
<keyword evidence="1" id="KW-0472">Membrane</keyword>
<dbReference type="Proteomes" id="UP000322918">
    <property type="component" value="Unassembled WGS sequence"/>
</dbReference>
<comment type="caution">
    <text evidence="4">The sequence shown here is derived from an EMBL/GenBank/DDBJ whole genome shotgun (WGS) entry which is preliminary data.</text>
</comment>
<feature type="domain" description="Protein FecR C-terminal" evidence="3">
    <location>
        <begin position="264"/>
        <end position="327"/>
    </location>
</feature>
<evidence type="ECO:0000313" key="5">
    <source>
        <dbReference type="Proteomes" id="UP000322918"/>
    </source>
</evidence>
<proteinExistence type="predicted"/>
<dbReference type="EMBL" id="VWNE01000006">
    <property type="protein sequence ID" value="KAA8485054.1"/>
    <property type="molecule type" value="Genomic_DNA"/>
</dbReference>
<dbReference type="Gene3D" id="3.55.50.30">
    <property type="match status" value="1"/>
</dbReference>
<dbReference type="PANTHER" id="PTHR30273:SF2">
    <property type="entry name" value="PROTEIN FECR"/>
    <property type="match status" value="1"/>
</dbReference>
<dbReference type="PANTHER" id="PTHR30273">
    <property type="entry name" value="PERIPLASMIC SIGNAL SENSOR AND SIGMA FACTOR ACTIVATOR FECR-RELATED"/>
    <property type="match status" value="1"/>
</dbReference>
<keyword evidence="1" id="KW-0812">Transmembrane</keyword>
<dbReference type="InterPro" id="IPR006860">
    <property type="entry name" value="FecR"/>
</dbReference>